<proteinExistence type="predicted"/>
<reference evidence="2" key="1">
    <citation type="journal article" date="2019" name="Int. J. Syst. Evol. Microbiol.">
        <title>The Global Catalogue of Microorganisms (GCM) 10K type strain sequencing project: providing services to taxonomists for standard genome sequencing and annotation.</title>
        <authorList>
            <consortium name="The Broad Institute Genomics Platform"/>
            <consortium name="The Broad Institute Genome Sequencing Center for Infectious Disease"/>
            <person name="Wu L."/>
            <person name="Ma J."/>
        </authorList>
    </citation>
    <scope>NUCLEOTIDE SEQUENCE [LARGE SCALE GENOMIC DNA]</scope>
    <source>
        <strain evidence="2">KCTC 42087</strain>
    </source>
</reference>
<gene>
    <name evidence="1" type="ORF">ACFPZN_27810</name>
</gene>
<evidence type="ECO:0000313" key="1">
    <source>
        <dbReference type="EMBL" id="MFC5749444.1"/>
    </source>
</evidence>
<organism evidence="1 2">
    <name type="scientific">Actinomadura rugatobispora</name>
    <dbReference type="NCBI Taxonomy" id="1994"/>
    <lineage>
        <taxon>Bacteria</taxon>
        <taxon>Bacillati</taxon>
        <taxon>Actinomycetota</taxon>
        <taxon>Actinomycetes</taxon>
        <taxon>Streptosporangiales</taxon>
        <taxon>Thermomonosporaceae</taxon>
        <taxon>Actinomadura</taxon>
    </lineage>
</organism>
<sequence length="42" mass="4658">MKMLPRHGGTPVLRTDFSGQGAWDAVRVAIRTPNEDGIFRGF</sequence>
<dbReference type="EMBL" id="JBHSON010000042">
    <property type="protein sequence ID" value="MFC5749444.1"/>
    <property type="molecule type" value="Genomic_DNA"/>
</dbReference>
<dbReference type="RefSeq" id="WP_378285168.1">
    <property type="nucleotide sequence ID" value="NZ_JBHSON010000042.1"/>
</dbReference>
<comment type="caution">
    <text evidence="1">The sequence shown here is derived from an EMBL/GenBank/DDBJ whole genome shotgun (WGS) entry which is preliminary data.</text>
</comment>
<accession>A0ABW1A628</accession>
<keyword evidence="2" id="KW-1185">Reference proteome</keyword>
<evidence type="ECO:0000313" key="2">
    <source>
        <dbReference type="Proteomes" id="UP001596074"/>
    </source>
</evidence>
<dbReference type="Proteomes" id="UP001596074">
    <property type="component" value="Unassembled WGS sequence"/>
</dbReference>
<name>A0ABW1A628_9ACTN</name>
<protein>
    <submittedName>
        <fullName evidence="1">Uncharacterized protein</fullName>
    </submittedName>
</protein>